<feature type="compositionally biased region" description="Basic and acidic residues" evidence="15">
    <location>
        <begin position="437"/>
        <end position="447"/>
    </location>
</feature>
<dbReference type="Proteomes" id="UP000007303">
    <property type="component" value="Unassembled WGS sequence"/>
</dbReference>
<keyword evidence="7" id="KW-0507">mRNA processing</keyword>
<dbReference type="GO" id="GO:0005634">
    <property type="term" value="C:nucleus"/>
    <property type="evidence" value="ECO:0007669"/>
    <property type="project" value="UniProtKB-SubCell"/>
</dbReference>
<dbReference type="STRING" id="99883.ENSTNIP00000010896"/>
<evidence type="ECO:0000256" key="3">
    <source>
        <dbReference type="ARBA" id="ARBA00006093"/>
    </source>
</evidence>
<reference evidence="18" key="3">
    <citation type="submission" date="2025-09" db="UniProtKB">
        <authorList>
            <consortium name="Ensembl"/>
        </authorList>
    </citation>
    <scope>IDENTIFICATION</scope>
</reference>
<feature type="region of interest" description="Disordered" evidence="15">
    <location>
        <begin position="49"/>
        <end position="74"/>
    </location>
</feature>
<sequence length="604" mass="63110">APSRRSKWDQPGPGSGGTGEAEAAPTGALDAAAAVAAKINAMLVAKGKLKPSQIGPPGLPERVLSVGKPPAASKAKDDLVVAEVEINDVPITCRNLLTRGQTQDEISKVSGAAVSTRGRYMTAEEKTKAPPGDRPLYLHVQGQTRQLVDRAVNRIKEIITNGVVKAATASSSASSFSPSAASVTVYQQHSPAPPALPPMTQHKSHFQSGMHYVQDKIFVGLEHAVPGFVVKERVEGPGCSYLQHIQAETGAKVFLRGKGSGCLEPASGREAFEPMYIYISHPKPEGLAAAKTLCENLLQTVHAEYSRFLSQMNTMMPSQQGFAQPPAVNGVSPQPPYYPTAGYQSGYPLPIPPPQPQSVPPPYTVPALVPPAAPPGGPPQYPLGLVPVPGPALVPVPAVAPGTLPQTLPPASFPPTSAAPPKAPPPANPANPPQKRRFTEEVPDEKNSNLLGYQHGPIHMTNLGTGFSLDNREAAGPPPPSSSGPASERDSRQLMPPPSLPVNGARARVEDRLTAQGPAGIPALLDAAVKRLKTGLVAYAGDSSDEEDDHSSPKAPGPGNPGNAGAAPLPPSSGWTQGYRCPPPSSSRSKTQPHSQTIPFWMAR</sequence>
<proteinExistence type="inferred from homology"/>
<keyword evidence="8" id="KW-0694">RNA-binding</keyword>
<keyword evidence="19" id="KW-1185">Reference proteome</keyword>
<evidence type="ECO:0000256" key="7">
    <source>
        <dbReference type="ARBA" id="ARBA00022664"/>
    </source>
</evidence>
<dbReference type="Gene3D" id="3.30.1370.10">
    <property type="entry name" value="K Homology domain, type 1"/>
    <property type="match status" value="2"/>
</dbReference>
<dbReference type="GO" id="GO:0006397">
    <property type="term" value="P:mRNA processing"/>
    <property type="evidence" value="ECO:0007669"/>
    <property type="project" value="UniProtKB-KW"/>
</dbReference>
<evidence type="ECO:0000313" key="18">
    <source>
        <dbReference type="Ensembl" id="ENSTNIP00000010896.1"/>
    </source>
</evidence>
<evidence type="ECO:0000256" key="9">
    <source>
        <dbReference type="ARBA" id="ARBA00023187"/>
    </source>
</evidence>
<evidence type="ECO:0000256" key="15">
    <source>
        <dbReference type="SAM" id="MobiDB-lite"/>
    </source>
</evidence>
<evidence type="ECO:0000256" key="6">
    <source>
        <dbReference type="ARBA" id="ARBA00022553"/>
    </source>
</evidence>
<dbReference type="FunFam" id="3.30.1370.10:FF:000035">
    <property type="entry name" value="KH domain-containing 4, pre-mRNA-splicing factor"/>
    <property type="match status" value="1"/>
</dbReference>
<dbReference type="FunFam" id="3.30.1370.10:FF:000066">
    <property type="entry name" value="KH domain containing 4, pre-mRNA splicing factor"/>
    <property type="match status" value="1"/>
</dbReference>
<dbReference type="GO" id="GO:0003723">
    <property type="term" value="F:RNA binding"/>
    <property type="evidence" value="ECO:0007669"/>
    <property type="project" value="UniProtKB-KW"/>
</dbReference>
<evidence type="ECO:0000256" key="2">
    <source>
        <dbReference type="ARBA" id="ARBA00004496"/>
    </source>
</evidence>
<dbReference type="GO" id="GO:0008380">
    <property type="term" value="P:RNA splicing"/>
    <property type="evidence" value="ECO:0007669"/>
    <property type="project" value="UniProtKB-KW"/>
</dbReference>
<dbReference type="CDD" id="cd22386">
    <property type="entry name" value="KH-I_KHDC4_rpt2"/>
    <property type="match status" value="1"/>
</dbReference>
<evidence type="ECO:0000256" key="1">
    <source>
        <dbReference type="ARBA" id="ARBA00004123"/>
    </source>
</evidence>
<feature type="domain" description="KHDC4/BBP-like KH-domain type I" evidence="16">
    <location>
        <begin position="226"/>
        <end position="299"/>
    </location>
</feature>
<evidence type="ECO:0000256" key="13">
    <source>
        <dbReference type="ARBA" id="ARBA00078995"/>
    </source>
</evidence>
<comment type="function">
    <text evidence="12">RNA-binding protein involved in pre-mRNA splicing. Interacts with the PRP19C/Prp19 complex/NTC/Nineteen complex which is part of the spliceosome. Involved in regulating splice site selection. Binds preferentially RNA with A/C rich sequences and poly-C stretches.</text>
</comment>
<evidence type="ECO:0000256" key="8">
    <source>
        <dbReference type="ARBA" id="ARBA00022884"/>
    </source>
</evidence>
<name>H3CRL2_TETNG</name>
<feature type="domain" description="ATP-dependent RNA helicase PRP5/DDX46/KHDC4 KH" evidence="17">
    <location>
        <begin position="81"/>
        <end position="164"/>
    </location>
</feature>
<keyword evidence="6" id="KW-0597">Phosphoprotein</keyword>
<dbReference type="CDD" id="cd22385">
    <property type="entry name" value="KH-I_KHDC4_rpt1"/>
    <property type="match status" value="1"/>
</dbReference>
<keyword evidence="5" id="KW-0963">Cytoplasm</keyword>
<evidence type="ECO:0000259" key="16">
    <source>
        <dbReference type="Pfam" id="PF22675"/>
    </source>
</evidence>
<dbReference type="InterPro" id="IPR056149">
    <property type="entry name" value="PRP5/DDX46/KHDC4_KH"/>
</dbReference>
<dbReference type="InterPro" id="IPR036612">
    <property type="entry name" value="KH_dom_type_1_sf"/>
</dbReference>
<feature type="compositionally biased region" description="Pro residues" evidence="15">
    <location>
        <begin position="407"/>
        <end position="432"/>
    </location>
</feature>
<dbReference type="Ensembl" id="ENSTNIT00000011078.1">
    <property type="protein sequence ID" value="ENSTNIP00000010896.1"/>
    <property type="gene ID" value="ENSTNIG00000008072.1"/>
</dbReference>
<dbReference type="GeneTree" id="ENSGT00510000047412"/>
<dbReference type="FunCoup" id="H3CRL2">
    <property type="interactions" value="703"/>
</dbReference>
<organism evidence="18 19">
    <name type="scientific">Tetraodon nigroviridis</name>
    <name type="common">Spotted green pufferfish</name>
    <name type="synonym">Chelonodon nigroviridis</name>
    <dbReference type="NCBI Taxonomy" id="99883"/>
    <lineage>
        <taxon>Eukaryota</taxon>
        <taxon>Metazoa</taxon>
        <taxon>Chordata</taxon>
        <taxon>Craniata</taxon>
        <taxon>Vertebrata</taxon>
        <taxon>Euteleostomi</taxon>
        <taxon>Actinopterygii</taxon>
        <taxon>Neopterygii</taxon>
        <taxon>Teleostei</taxon>
        <taxon>Neoteleostei</taxon>
        <taxon>Acanthomorphata</taxon>
        <taxon>Eupercaria</taxon>
        <taxon>Tetraodontiformes</taxon>
        <taxon>Tetradontoidea</taxon>
        <taxon>Tetraodontidae</taxon>
        <taxon>Tetraodon</taxon>
    </lineage>
</organism>
<evidence type="ECO:0000313" key="19">
    <source>
        <dbReference type="Proteomes" id="UP000007303"/>
    </source>
</evidence>
<dbReference type="Pfam" id="PF23469">
    <property type="entry name" value="KH_12"/>
    <property type="match status" value="1"/>
</dbReference>
<dbReference type="InterPro" id="IPR031121">
    <property type="entry name" value="RIK/BLOM7"/>
</dbReference>
<evidence type="ECO:0000259" key="17">
    <source>
        <dbReference type="Pfam" id="PF23469"/>
    </source>
</evidence>
<keyword evidence="9" id="KW-0508">mRNA splicing</keyword>
<accession>H3CRL2</accession>
<dbReference type="PANTHER" id="PTHR15744:SF1">
    <property type="entry name" value="KH HOMOLOGY DOMAIN-CONTAINING PROTEIN 4"/>
    <property type="match status" value="1"/>
</dbReference>
<dbReference type="InterPro" id="IPR055256">
    <property type="entry name" value="KH_1_KHDC4/BBP-like"/>
</dbReference>
<dbReference type="InParanoid" id="H3CRL2"/>
<keyword evidence="10" id="KW-0539">Nucleus</keyword>
<dbReference type="SUPFAM" id="SSF54791">
    <property type="entry name" value="Eukaryotic type KH-domain (KH-domain type I)"/>
    <property type="match status" value="2"/>
</dbReference>
<evidence type="ECO:0000256" key="14">
    <source>
        <dbReference type="ARBA" id="ARBA00079430"/>
    </source>
</evidence>
<dbReference type="AlphaFoldDB" id="H3CRL2"/>
<dbReference type="HOGENOM" id="CLU_032219_1_0_1"/>
<dbReference type="InterPro" id="IPR047890">
    <property type="entry name" value="KHDC4_KH-I_first"/>
</dbReference>
<dbReference type="GO" id="GO:0005737">
    <property type="term" value="C:cytoplasm"/>
    <property type="evidence" value="ECO:0007669"/>
    <property type="project" value="UniProtKB-SubCell"/>
</dbReference>
<comment type="subcellular location">
    <subcellularLocation>
        <location evidence="2">Cytoplasm</location>
    </subcellularLocation>
    <subcellularLocation>
        <location evidence="1">Nucleus</location>
    </subcellularLocation>
</comment>
<evidence type="ECO:0000256" key="4">
    <source>
        <dbReference type="ARBA" id="ARBA00017795"/>
    </source>
</evidence>
<protein>
    <recommendedName>
        <fullName evidence="4">KH homology domain-containing protein 4</fullName>
    </recommendedName>
    <alternativeName>
        <fullName evidence="11">Brings lots of money 7</fullName>
    </alternativeName>
    <alternativeName>
        <fullName evidence="13 14">Pre-mRNA Splicing factor protein khdc4</fullName>
    </alternativeName>
</protein>
<evidence type="ECO:0000256" key="12">
    <source>
        <dbReference type="ARBA" id="ARBA00045732"/>
    </source>
</evidence>
<feature type="region of interest" description="Disordered" evidence="15">
    <location>
        <begin position="405"/>
        <end position="504"/>
    </location>
</feature>
<feature type="region of interest" description="Disordered" evidence="15">
    <location>
        <begin position="541"/>
        <end position="604"/>
    </location>
</feature>
<evidence type="ECO:0000256" key="11">
    <source>
        <dbReference type="ARBA" id="ARBA00030267"/>
    </source>
</evidence>
<dbReference type="InterPro" id="IPR047889">
    <property type="entry name" value="KHDC4_KH-I_second"/>
</dbReference>
<reference evidence="19" key="1">
    <citation type="journal article" date="2004" name="Nature">
        <title>Genome duplication in the teleost fish Tetraodon nigroviridis reveals the early vertebrate proto-karyotype.</title>
        <authorList>
            <person name="Jaillon O."/>
            <person name="Aury J.-M."/>
            <person name="Brunet F."/>
            <person name="Petit J.-L."/>
            <person name="Stange-Thomann N."/>
            <person name="Mauceli E."/>
            <person name="Bouneau L."/>
            <person name="Fischer C."/>
            <person name="Ozouf-Costaz C."/>
            <person name="Bernot A."/>
            <person name="Nicaud S."/>
            <person name="Jaffe D."/>
            <person name="Fisher S."/>
            <person name="Lutfalla G."/>
            <person name="Dossat C."/>
            <person name="Segurens B."/>
            <person name="Dasilva C."/>
            <person name="Salanoubat M."/>
            <person name="Levy M."/>
            <person name="Boudet N."/>
            <person name="Castellano S."/>
            <person name="Anthouard V."/>
            <person name="Jubin C."/>
            <person name="Castelli V."/>
            <person name="Katinka M."/>
            <person name="Vacherie B."/>
            <person name="Biemont C."/>
            <person name="Skalli Z."/>
            <person name="Cattolico L."/>
            <person name="Poulain J."/>
            <person name="De Berardinis V."/>
            <person name="Cruaud C."/>
            <person name="Duprat S."/>
            <person name="Brottier P."/>
            <person name="Coutanceau J.-P."/>
            <person name="Gouzy J."/>
            <person name="Parra G."/>
            <person name="Lardier G."/>
            <person name="Chapple C."/>
            <person name="McKernan K.J."/>
            <person name="McEwan P."/>
            <person name="Bosak S."/>
            <person name="Kellis M."/>
            <person name="Volff J.-N."/>
            <person name="Guigo R."/>
            <person name="Zody M.C."/>
            <person name="Mesirov J."/>
            <person name="Lindblad-Toh K."/>
            <person name="Birren B."/>
            <person name="Nusbaum C."/>
            <person name="Kahn D."/>
            <person name="Robinson-Rechavi M."/>
            <person name="Laudet V."/>
            <person name="Schachter V."/>
            <person name="Quetier F."/>
            <person name="Saurin W."/>
            <person name="Scarpelli C."/>
            <person name="Wincker P."/>
            <person name="Lander E.S."/>
            <person name="Weissenbach J."/>
            <person name="Roest Crollius H."/>
        </authorList>
    </citation>
    <scope>NUCLEOTIDE SEQUENCE [LARGE SCALE GENOMIC DNA]</scope>
</reference>
<comment type="similarity">
    <text evidence="3">Belongs to the KHDC4 family.</text>
</comment>
<dbReference type="PANTHER" id="PTHR15744">
    <property type="entry name" value="BLOM7"/>
    <property type="match status" value="1"/>
</dbReference>
<evidence type="ECO:0000256" key="10">
    <source>
        <dbReference type="ARBA" id="ARBA00023242"/>
    </source>
</evidence>
<feature type="compositionally biased region" description="Polar residues" evidence="15">
    <location>
        <begin position="586"/>
        <end position="598"/>
    </location>
</feature>
<reference evidence="18" key="2">
    <citation type="submission" date="2025-08" db="UniProtKB">
        <authorList>
            <consortium name="Ensembl"/>
        </authorList>
    </citation>
    <scope>IDENTIFICATION</scope>
</reference>
<feature type="region of interest" description="Disordered" evidence="15">
    <location>
        <begin position="1"/>
        <end position="24"/>
    </location>
</feature>
<dbReference type="Pfam" id="PF22675">
    <property type="entry name" value="KH-I_KHDC4-BBP"/>
    <property type="match status" value="1"/>
</dbReference>
<evidence type="ECO:0000256" key="5">
    <source>
        <dbReference type="ARBA" id="ARBA00022490"/>
    </source>
</evidence>
<dbReference type="OMA" id="IPFWMAP"/>